<organism evidence="8 9">
    <name type="scientific">Protofrankia coriariae</name>
    <dbReference type="NCBI Taxonomy" id="1562887"/>
    <lineage>
        <taxon>Bacteria</taxon>
        <taxon>Bacillati</taxon>
        <taxon>Actinomycetota</taxon>
        <taxon>Actinomycetes</taxon>
        <taxon>Frankiales</taxon>
        <taxon>Frankiaceae</taxon>
        <taxon>Protofrankia</taxon>
    </lineage>
</organism>
<evidence type="ECO:0000256" key="1">
    <source>
        <dbReference type="ARBA" id="ARBA00004141"/>
    </source>
</evidence>
<dbReference type="InterPro" id="IPR047817">
    <property type="entry name" value="ABC2_TM_bact-type"/>
</dbReference>
<sequence length="267" mass="28902">MPAAERSGFTASAASQLRWLTVRHLRAMLRQPAYLAITIVQAVVWLPLFGSLFRRVVDVPGFGGGSYVDFLTPGVVVMSALFAAGWSGMNVIIEIDRGVTDRMLTSPVRRGALIGSRIVFQVLMTIIQSAIIMLLGWAIGARYHNGLVGPVVLLVGAALIAVIVASLSYGLALIVRREEVLIAAVNFCVLPLTFLSSAIMAKELMPDWMRIVAWFNPVDWAVTAVREAGSVDPNWLSVSLYLFGLTALAALAGKFATRAFGIYHRSL</sequence>
<evidence type="ECO:0000313" key="8">
    <source>
        <dbReference type="EMBL" id="KLL10102.1"/>
    </source>
</evidence>
<evidence type="ECO:0000256" key="3">
    <source>
        <dbReference type="ARBA" id="ARBA00022989"/>
    </source>
</evidence>
<evidence type="ECO:0000313" key="9">
    <source>
        <dbReference type="Proteomes" id="UP000035425"/>
    </source>
</evidence>
<feature type="transmembrane region" description="Helical" evidence="6">
    <location>
        <begin position="235"/>
        <end position="256"/>
    </location>
</feature>
<keyword evidence="6" id="KW-0813">Transport</keyword>
<dbReference type="InterPro" id="IPR013525">
    <property type="entry name" value="ABC2_TM"/>
</dbReference>
<dbReference type="EMBL" id="JWIO01000043">
    <property type="protein sequence ID" value="KLL10102.1"/>
    <property type="molecule type" value="Genomic_DNA"/>
</dbReference>
<evidence type="ECO:0000256" key="4">
    <source>
        <dbReference type="ARBA" id="ARBA00023136"/>
    </source>
</evidence>
<keyword evidence="6" id="KW-1003">Cell membrane</keyword>
<evidence type="ECO:0000256" key="2">
    <source>
        <dbReference type="ARBA" id="ARBA00022692"/>
    </source>
</evidence>
<comment type="similarity">
    <text evidence="6">Belongs to the ABC-2 integral membrane protein family.</text>
</comment>
<proteinExistence type="inferred from homology"/>
<protein>
    <recommendedName>
        <fullName evidence="6">Transport permease protein</fullName>
    </recommendedName>
</protein>
<dbReference type="Proteomes" id="UP000035425">
    <property type="component" value="Unassembled WGS sequence"/>
</dbReference>
<feature type="transmembrane region" description="Helical" evidence="6">
    <location>
        <begin position="151"/>
        <end position="173"/>
    </location>
</feature>
<name>A0ABR5F059_9ACTN</name>
<comment type="subcellular location">
    <subcellularLocation>
        <location evidence="6">Cell membrane</location>
        <topology evidence="6">Multi-pass membrane protein</topology>
    </subcellularLocation>
    <subcellularLocation>
        <location evidence="1">Membrane</location>
        <topology evidence="1">Multi-pass membrane protein</topology>
    </subcellularLocation>
</comment>
<dbReference type="PANTHER" id="PTHR43229">
    <property type="entry name" value="NODULATION PROTEIN J"/>
    <property type="match status" value="1"/>
</dbReference>
<dbReference type="PIRSF" id="PIRSF006648">
    <property type="entry name" value="DrrB"/>
    <property type="match status" value="1"/>
</dbReference>
<keyword evidence="3 6" id="KW-1133">Transmembrane helix</keyword>
<gene>
    <name evidence="8" type="ORF">FrCorBMG51_20300</name>
</gene>
<dbReference type="PROSITE" id="PS51012">
    <property type="entry name" value="ABC_TM2"/>
    <property type="match status" value="1"/>
</dbReference>
<evidence type="ECO:0000256" key="6">
    <source>
        <dbReference type="RuleBase" id="RU361157"/>
    </source>
</evidence>
<comment type="caution">
    <text evidence="8">The sequence shown here is derived from an EMBL/GenBank/DDBJ whole genome shotgun (WGS) entry which is preliminary data.</text>
</comment>
<reference evidence="8 9" key="1">
    <citation type="submission" date="2014-12" db="EMBL/GenBank/DDBJ databases">
        <title>Frankia sp. BMG5.1 draft genome.</title>
        <authorList>
            <person name="Gtari M."/>
            <person name="Ghodhbane-Gtari F."/>
            <person name="Nouioui I."/>
            <person name="Ktari A."/>
            <person name="Hezbri K."/>
            <person name="Mimouni W."/>
            <person name="Sbissi I."/>
            <person name="Ayari A."/>
            <person name="Yamanaka T."/>
            <person name="Normand P."/>
            <person name="Tisa L.S."/>
            <person name="Boudabous A."/>
        </authorList>
    </citation>
    <scope>NUCLEOTIDE SEQUENCE [LARGE SCALE GENOMIC DNA]</scope>
    <source>
        <strain evidence="8 9">BMG5.1</strain>
    </source>
</reference>
<dbReference type="PANTHER" id="PTHR43229:SF2">
    <property type="entry name" value="NODULATION PROTEIN J"/>
    <property type="match status" value="1"/>
</dbReference>
<evidence type="ECO:0000256" key="5">
    <source>
        <dbReference type="ARBA" id="ARBA00023251"/>
    </source>
</evidence>
<feature type="domain" description="ABC transmembrane type-2" evidence="7">
    <location>
        <begin position="33"/>
        <end position="260"/>
    </location>
</feature>
<accession>A0ABR5F059</accession>
<keyword evidence="4 6" id="KW-0472">Membrane</keyword>
<feature type="transmembrane region" description="Helical" evidence="6">
    <location>
        <begin position="180"/>
        <end position="201"/>
    </location>
</feature>
<keyword evidence="2 6" id="KW-0812">Transmembrane</keyword>
<evidence type="ECO:0000259" key="7">
    <source>
        <dbReference type="PROSITE" id="PS51012"/>
    </source>
</evidence>
<dbReference type="InterPro" id="IPR000412">
    <property type="entry name" value="ABC_2_transport"/>
</dbReference>
<keyword evidence="9" id="KW-1185">Reference proteome</keyword>
<feature type="transmembrane region" description="Helical" evidence="6">
    <location>
        <begin position="114"/>
        <end position="139"/>
    </location>
</feature>
<dbReference type="Pfam" id="PF01061">
    <property type="entry name" value="ABC2_membrane"/>
    <property type="match status" value="1"/>
</dbReference>
<keyword evidence="5" id="KW-0046">Antibiotic resistance</keyword>
<feature type="transmembrane region" description="Helical" evidence="6">
    <location>
        <begin position="70"/>
        <end position="93"/>
    </location>
</feature>
<feature type="transmembrane region" description="Helical" evidence="6">
    <location>
        <begin position="33"/>
        <end position="50"/>
    </location>
</feature>
<dbReference type="InterPro" id="IPR051784">
    <property type="entry name" value="Nod_factor_ABC_transporter"/>
</dbReference>